<keyword evidence="4" id="KW-0472">Membrane</keyword>
<dbReference type="AlphaFoldDB" id="A0A1W1ZTW1"/>
<keyword evidence="5" id="KW-0998">Cell outer membrane</keyword>
<dbReference type="RefSeq" id="WP_084286662.1">
    <property type="nucleotide sequence ID" value="NZ_FWYB01000001.1"/>
</dbReference>
<accession>A0A1W1ZTW1</accession>
<dbReference type="Pfam" id="PF14322">
    <property type="entry name" value="SusD-like_3"/>
    <property type="match status" value="1"/>
</dbReference>
<protein>
    <submittedName>
        <fullName evidence="8">SusD family protein</fullName>
    </submittedName>
</protein>
<dbReference type="EMBL" id="FWYB01000001">
    <property type="protein sequence ID" value="SMC51813.1"/>
    <property type="molecule type" value="Genomic_DNA"/>
</dbReference>
<name>A0A1W1ZTW1_9SPHI</name>
<comment type="subcellular location">
    <subcellularLocation>
        <location evidence="1">Cell outer membrane</location>
    </subcellularLocation>
</comment>
<dbReference type="OrthoDB" id="630434at2"/>
<evidence type="ECO:0000259" key="7">
    <source>
        <dbReference type="Pfam" id="PF14322"/>
    </source>
</evidence>
<dbReference type="Proteomes" id="UP000192678">
    <property type="component" value="Unassembled WGS sequence"/>
</dbReference>
<dbReference type="GO" id="GO:0009279">
    <property type="term" value="C:cell outer membrane"/>
    <property type="evidence" value="ECO:0007669"/>
    <property type="project" value="UniProtKB-SubCell"/>
</dbReference>
<proteinExistence type="inferred from homology"/>
<dbReference type="InterPro" id="IPR033985">
    <property type="entry name" value="SusD-like_N"/>
</dbReference>
<evidence type="ECO:0000259" key="6">
    <source>
        <dbReference type="Pfam" id="PF07980"/>
    </source>
</evidence>
<dbReference type="InterPro" id="IPR012944">
    <property type="entry name" value="SusD_RagB_dom"/>
</dbReference>
<dbReference type="Gene3D" id="1.25.40.390">
    <property type="match status" value="1"/>
</dbReference>
<evidence type="ECO:0000256" key="5">
    <source>
        <dbReference type="ARBA" id="ARBA00023237"/>
    </source>
</evidence>
<feature type="domain" description="RagB/SusD" evidence="6">
    <location>
        <begin position="351"/>
        <end position="482"/>
    </location>
</feature>
<dbReference type="Gene3D" id="1.25.40.900">
    <property type="match status" value="1"/>
</dbReference>
<sequence>MKTRHTYISFLLVLITLGTSCRKDFLKEDPSTAVSVDKAILTDGDMMEALAGTYRILQSYFLFGRNSVVMGDILADNVYLSSSNSGRLLTLNNYSFAEGATESRFIWTQSYYAILQANRIIGSDLKESVNSSQLRGEAYAIRALLYLNLVNWYGKPYTVNPSADGVPLVTISSDKAGVLIMPARNTVAEVYAQIISDLDKAYSMMPETPPAIHVTNTNFISKPAVKAIQARAYLYKGDYEKARDAALVVKGAGYALTTGGPAFTAYWASTLPRTDKVETIFEISNTAVANNGVEGMDWLYAKGGIGDYLVTDDTYAIYSATDIRRGLILNSTRGTGASAFQAYYVNKYQNVGVADRDEVKLFRYAEVLLTLAESYARLDDGTNARLYLNMVAQNRDPLLVAYTYTGQALIDAIILERRKELAFEGLRFFDLMRTNVSFTRQNMGAKAYSFYTNVATTDFRRLQPIPEVERIANPTIVKNPGY</sequence>
<feature type="domain" description="SusD-like N-terminal" evidence="7">
    <location>
        <begin position="45"/>
        <end position="234"/>
    </location>
</feature>
<comment type="similarity">
    <text evidence="2">Belongs to the SusD family.</text>
</comment>
<dbReference type="CDD" id="cd08977">
    <property type="entry name" value="SusD"/>
    <property type="match status" value="1"/>
</dbReference>
<gene>
    <name evidence="8" type="ORF">SAMN04488101_10148</name>
</gene>
<evidence type="ECO:0000313" key="9">
    <source>
        <dbReference type="Proteomes" id="UP000192678"/>
    </source>
</evidence>
<evidence type="ECO:0000256" key="4">
    <source>
        <dbReference type="ARBA" id="ARBA00023136"/>
    </source>
</evidence>
<evidence type="ECO:0000313" key="8">
    <source>
        <dbReference type="EMBL" id="SMC51813.1"/>
    </source>
</evidence>
<dbReference type="InterPro" id="IPR011990">
    <property type="entry name" value="TPR-like_helical_dom_sf"/>
</dbReference>
<dbReference type="SUPFAM" id="SSF48452">
    <property type="entry name" value="TPR-like"/>
    <property type="match status" value="1"/>
</dbReference>
<evidence type="ECO:0000256" key="2">
    <source>
        <dbReference type="ARBA" id="ARBA00006275"/>
    </source>
</evidence>
<dbReference type="Gene3D" id="2.20.20.130">
    <property type="match status" value="1"/>
</dbReference>
<dbReference type="STRING" id="475255.SAMN04488101_10148"/>
<evidence type="ECO:0000256" key="1">
    <source>
        <dbReference type="ARBA" id="ARBA00004442"/>
    </source>
</evidence>
<organism evidence="8 9">
    <name type="scientific">Pedobacter nyackensis</name>
    <dbReference type="NCBI Taxonomy" id="475255"/>
    <lineage>
        <taxon>Bacteria</taxon>
        <taxon>Pseudomonadati</taxon>
        <taxon>Bacteroidota</taxon>
        <taxon>Sphingobacteriia</taxon>
        <taxon>Sphingobacteriales</taxon>
        <taxon>Sphingobacteriaceae</taxon>
        <taxon>Pedobacter</taxon>
    </lineage>
</organism>
<evidence type="ECO:0000256" key="3">
    <source>
        <dbReference type="ARBA" id="ARBA00022729"/>
    </source>
</evidence>
<keyword evidence="9" id="KW-1185">Reference proteome</keyword>
<dbReference type="PROSITE" id="PS51257">
    <property type="entry name" value="PROKAR_LIPOPROTEIN"/>
    <property type="match status" value="1"/>
</dbReference>
<keyword evidence="3" id="KW-0732">Signal</keyword>
<reference evidence="8 9" key="1">
    <citation type="submission" date="2017-04" db="EMBL/GenBank/DDBJ databases">
        <authorList>
            <person name="Afonso C.L."/>
            <person name="Miller P.J."/>
            <person name="Scott M.A."/>
            <person name="Spackman E."/>
            <person name="Goraichik I."/>
            <person name="Dimitrov K.M."/>
            <person name="Suarez D.L."/>
            <person name="Swayne D.E."/>
        </authorList>
    </citation>
    <scope>NUCLEOTIDE SEQUENCE [LARGE SCALE GENOMIC DNA]</scope>
    <source>
        <strain evidence="8 9">DSM 19625</strain>
    </source>
</reference>
<dbReference type="Pfam" id="PF07980">
    <property type="entry name" value="SusD_RagB"/>
    <property type="match status" value="1"/>
</dbReference>